<evidence type="ECO:0000259" key="12">
    <source>
        <dbReference type="PROSITE" id="PS50001"/>
    </source>
</evidence>
<evidence type="ECO:0000256" key="5">
    <source>
        <dbReference type="ARBA" id="ARBA00022840"/>
    </source>
</evidence>
<dbReference type="EMBL" id="MDYQ01000163">
    <property type="protein sequence ID" value="PRP80023.1"/>
    <property type="molecule type" value="Genomic_DNA"/>
</dbReference>
<comment type="caution">
    <text evidence="15">The sequence shown here is derived from an EMBL/GenBank/DDBJ whole genome shotgun (WGS) entry which is preliminary data.</text>
</comment>
<evidence type="ECO:0000256" key="7">
    <source>
        <dbReference type="ARBA" id="ARBA00023137"/>
    </source>
</evidence>
<accession>A0A2P6N7U7</accession>
<dbReference type="SMART" id="SM00220">
    <property type="entry name" value="S_TKc"/>
    <property type="match status" value="1"/>
</dbReference>
<evidence type="ECO:0000259" key="13">
    <source>
        <dbReference type="PROSITE" id="PS50003"/>
    </source>
</evidence>
<keyword evidence="6 9" id="KW-0727">SH2 domain</keyword>
<dbReference type="OrthoDB" id="28291at2759"/>
<dbReference type="InterPro" id="IPR000980">
    <property type="entry name" value="SH2"/>
</dbReference>
<feature type="domain" description="Protein kinase" evidence="14">
    <location>
        <begin position="181"/>
        <end position="434"/>
    </location>
</feature>
<dbReference type="InterPro" id="IPR001849">
    <property type="entry name" value="PH_domain"/>
</dbReference>
<dbReference type="GO" id="GO:0005524">
    <property type="term" value="F:ATP binding"/>
    <property type="evidence" value="ECO:0007669"/>
    <property type="project" value="UniProtKB-UniRule"/>
</dbReference>
<dbReference type="InterPro" id="IPR001245">
    <property type="entry name" value="Ser-Thr/Tyr_kinase_cat_dom"/>
</dbReference>
<dbReference type="SUPFAM" id="SSF55550">
    <property type="entry name" value="SH2 domain"/>
    <property type="match status" value="1"/>
</dbReference>
<keyword evidence="7" id="KW-0829">Tyrosine-protein kinase</keyword>
<dbReference type="InterPro" id="IPR011993">
    <property type="entry name" value="PH-like_dom_sf"/>
</dbReference>
<dbReference type="Gene3D" id="2.30.29.30">
    <property type="entry name" value="Pleckstrin-homology domain (PH domain)/Phosphotyrosine-binding domain (PTB)"/>
    <property type="match status" value="1"/>
</dbReference>
<protein>
    <recommendedName>
        <fullName evidence="17">SH2 domain-containing protein</fullName>
    </recommendedName>
</protein>
<dbReference type="PANTHER" id="PTHR44329">
    <property type="entry name" value="SERINE/THREONINE-PROTEIN KINASE TNNI3K-RELATED"/>
    <property type="match status" value="1"/>
</dbReference>
<dbReference type="CDD" id="cd00173">
    <property type="entry name" value="SH2"/>
    <property type="match status" value="1"/>
</dbReference>
<dbReference type="CDD" id="cd00821">
    <property type="entry name" value="PH"/>
    <property type="match status" value="1"/>
</dbReference>
<keyword evidence="2" id="KW-0808">Transferase</keyword>
<dbReference type="InterPro" id="IPR000719">
    <property type="entry name" value="Prot_kinase_dom"/>
</dbReference>
<feature type="compositionally biased region" description="Basic and acidic residues" evidence="11">
    <location>
        <begin position="59"/>
        <end position="71"/>
    </location>
</feature>
<reference evidence="15 16" key="1">
    <citation type="journal article" date="2018" name="Genome Biol. Evol.">
        <title>Multiple Roots of Fruiting Body Formation in Amoebozoa.</title>
        <authorList>
            <person name="Hillmann F."/>
            <person name="Forbes G."/>
            <person name="Novohradska S."/>
            <person name="Ferling I."/>
            <person name="Riege K."/>
            <person name="Groth M."/>
            <person name="Westermann M."/>
            <person name="Marz M."/>
            <person name="Spaller T."/>
            <person name="Winckler T."/>
            <person name="Schaap P."/>
            <person name="Glockner G."/>
        </authorList>
    </citation>
    <scope>NUCLEOTIDE SEQUENCE [LARGE SCALE GENOMIC DNA]</scope>
    <source>
        <strain evidence="15 16">Jena</strain>
    </source>
</reference>
<dbReference type="PROSITE" id="PS50001">
    <property type="entry name" value="SH2"/>
    <property type="match status" value="1"/>
</dbReference>
<evidence type="ECO:0000259" key="14">
    <source>
        <dbReference type="PROSITE" id="PS50011"/>
    </source>
</evidence>
<dbReference type="SMART" id="SM00233">
    <property type="entry name" value="PH"/>
    <property type="match status" value="1"/>
</dbReference>
<gene>
    <name evidence="15" type="ORF">PROFUN_12310</name>
</gene>
<evidence type="ECO:0000256" key="1">
    <source>
        <dbReference type="ARBA" id="ARBA00022527"/>
    </source>
</evidence>
<feature type="compositionally biased region" description="Low complexity" evidence="11">
    <location>
        <begin position="453"/>
        <end position="462"/>
    </location>
</feature>
<evidence type="ECO:0000256" key="8">
    <source>
        <dbReference type="ARBA" id="ARBA00025089"/>
    </source>
</evidence>
<feature type="region of interest" description="Disordered" evidence="11">
    <location>
        <begin position="47"/>
        <end position="79"/>
    </location>
</feature>
<dbReference type="GO" id="GO:0004674">
    <property type="term" value="F:protein serine/threonine kinase activity"/>
    <property type="evidence" value="ECO:0007669"/>
    <property type="project" value="UniProtKB-KW"/>
</dbReference>
<evidence type="ECO:0000313" key="15">
    <source>
        <dbReference type="EMBL" id="PRP80023.1"/>
    </source>
</evidence>
<feature type="domain" description="SH2" evidence="12">
    <location>
        <begin position="603"/>
        <end position="691"/>
    </location>
</feature>
<dbReference type="Proteomes" id="UP000241769">
    <property type="component" value="Unassembled WGS sequence"/>
</dbReference>
<evidence type="ECO:0000256" key="11">
    <source>
        <dbReference type="SAM" id="MobiDB-lite"/>
    </source>
</evidence>
<keyword evidence="16" id="KW-1185">Reference proteome</keyword>
<feature type="domain" description="PH" evidence="13">
    <location>
        <begin position="76"/>
        <end position="160"/>
    </location>
</feature>
<dbReference type="SUPFAM" id="SSF56112">
    <property type="entry name" value="Protein kinase-like (PK-like)"/>
    <property type="match status" value="1"/>
</dbReference>
<dbReference type="Pfam" id="PF00169">
    <property type="entry name" value="PH"/>
    <property type="match status" value="1"/>
</dbReference>
<evidence type="ECO:0000313" key="16">
    <source>
        <dbReference type="Proteomes" id="UP000241769"/>
    </source>
</evidence>
<dbReference type="InterPro" id="IPR017441">
    <property type="entry name" value="Protein_kinase_ATP_BS"/>
</dbReference>
<dbReference type="Pfam" id="PF07714">
    <property type="entry name" value="PK_Tyr_Ser-Thr"/>
    <property type="match status" value="1"/>
</dbReference>
<dbReference type="Gene3D" id="3.30.505.10">
    <property type="entry name" value="SH2 domain"/>
    <property type="match status" value="1"/>
</dbReference>
<evidence type="ECO:0000256" key="9">
    <source>
        <dbReference type="PROSITE-ProRule" id="PRU00191"/>
    </source>
</evidence>
<feature type="binding site" evidence="10">
    <location>
        <position position="209"/>
    </location>
    <ligand>
        <name>ATP</name>
        <dbReference type="ChEBI" id="CHEBI:30616"/>
    </ligand>
</feature>
<sequence length="706" mass="78561">MPGGLSSWLYLMWEFVRSQNYETGQFIIPRLSQISMSASLLPALTMRGSHGTHSSKLSTGRDSRDSARDRSQSGNQVFKSGYLQRKESATIGHNWKKRWCVLQGDKLTLYKSEQDVETGKKGSFHDLRSYRVFETDPKGFSLQPVDEKDKIERIFLRSEEPLKACKRATQPSGIEIPAVDLKLGELLGRGASGNVHRGVWQGDTVVAVKMMMSVEDEEQRESFYQEMQILSSLRHPEVVTMYGYSFKEERLCLVTELVDGGNLAELIVQRDRVLEDHHILEIAMGICRGMNYLHDQGVQHRDLKPANVLVITDSRSDSINVRICDFGLSASSFSTSSAVFGTPAYAAPELSDPNHTGAVDVFSFGLILWELYSREVVWAGIQFSTEISQKISAGIRPPVDGTWLLGQLMQDCWQGDPECRPPFSEIKLKLNTIVDTVKLLRTRTQSLTASPPSSSNYSTGGFNFNGGGPNFNPPGSPNFNPTGSLNFNPPGSPKFNPTGSLNFNSSQASPASSQSIEDRISARFQGGQMLWPQFAEALRETMGAQPLELDALGDFLAEGGKVQYSTWVKFIQWFSPLSHSQDPTPPPTSFSPTEIRDIVGPKYFHGFLSAEQTSKTLSSGQFLIRFSSHPGHYTVSTCNGSVYHMRLAMTKNGRETNFIFEGQEYPSLKKVVEDYSTKNLPEKQFTLGRPCLRAAQLDYMSASGYI</sequence>
<dbReference type="Pfam" id="PF00017">
    <property type="entry name" value="SH2"/>
    <property type="match status" value="1"/>
</dbReference>
<name>A0A2P6N7U7_9EUKA</name>
<dbReference type="InterPro" id="IPR008271">
    <property type="entry name" value="Ser/Thr_kinase_AS"/>
</dbReference>
<dbReference type="InterPro" id="IPR036860">
    <property type="entry name" value="SH2_dom_sf"/>
</dbReference>
<evidence type="ECO:0000256" key="10">
    <source>
        <dbReference type="PROSITE-ProRule" id="PRU10141"/>
    </source>
</evidence>
<dbReference type="PRINTS" id="PR00109">
    <property type="entry name" value="TYRKINASE"/>
</dbReference>
<dbReference type="GO" id="GO:0005737">
    <property type="term" value="C:cytoplasm"/>
    <property type="evidence" value="ECO:0007669"/>
    <property type="project" value="UniProtKB-ARBA"/>
</dbReference>
<dbReference type="InterPro" id="IPR051681">
    <property type="entry name" value="Ser/Thr_Kinases-Pseudokinases"/>
</dbReference>
<evidence type="ECO:0000256" key="2">
    <source>
        <dbReference type="ARBA" id="ARBA00022679"/>
    </source>
</evidence>
<dbReference type="STRING" id="1890364.A0A2P6N7U7"/>
<dbReference type="AlphaFoldDB" id="A0A2P6N7U7"/>
<keyword evidence="5 10" id="KW-0067">ATP-binding</keyword>
<proteinExistence type="predicted"/>
<comment type="function">
    <text evidence="8">Required for proper chemotaxis and phagocytosis; proper spatiotemporal control of F-actin levels in chemotaxing cells. Negative regulator of the PI3K (phosphatidylinositol 3 kinase) pathway. Predominantly phosphorylates serines and threonines and tyrosines at a lower level.</text>
</comment>
<dbReference type="PROSITE" id="PS00107">
    <property type="entry name" value="PROTEIN_KINASE_ATP"/>
    <property type="match status" value="1"/>
</dbReference>
<keyword evidence="4" id="KW-0418">Kinase</keyword>
<feature type="compositionally biased region" description="Polar residues" evidence="11">
    <location>
        <begin position="485"/>
        <end position="504"/>
    </location>
</feature>
<feature type="compositionally biased region" description="Low complexity" evidence="11">
    <location>
        <begin position="505"/>
        <end position="515"/>
    </location>
</feature>
<dbReference type="PROSITE" id="PS50011">
    <property type="entry name" value="PROTEIN_KINASE_DOM"/>
    <property type="match status" value="1"/>
</dbReference>
<dbReference type="InParanoid" id="A0A2P6N7U7"/>
<evidence type="ECO:0000256" key="4">
    <source>
        <dbReference type="ARBA" id="ARBA00022777"/>
    </source>
</evidence>
<evidence type="ECO:0000256" key="3">
    <source>
        <dbReference type="ARBA" id="ARBA00022741"/>
    </source>
</evidence>
<evidence type="ECO:0000256" key="6">
    <source>
        <dbReference type="ARBA" id="ARBA00022999"/>
    </source>
</evidence>
<evidence type="ECO:0008006" key="17">
    <source>
        <dbReference type="Google" id="ProtNLM"/>
    </source>
</evidence>
<organism evidence="15 16">
    <name type="scientific">Planoprotostelium fungivorum</name>
    <dbReference type="NCBI Taxonomy" id="1890364"/>
    <lineage>
        <taxon>Eukaryota</taxon>
        <taxon>Amoebozoa</taxon>
        <taxon>Evosea</taxon>
        <taxon>Variosea</taxon>
        <taxon>Cavosteliida</taxon>
        <taxon>Cavosteliaceae</taxon>
        <taxon>Planoprotostelium</taxon>
    </lineage>
</organism>
<keyword evidence="1" id="KW-0723">Serine/threonine-protein kinase</keyword>
<dbReference type="InterPro" id="IPR011009">
    <property type="entry name" value="Kinase-like_dom_sf"/>
</dbReference>
<dbReference type="GO" id="GO:0004713">
    <property type="term" value="F:protein tyrosine kinase activity"/>
    <property type="evidence" value="ECO:0007669"/>
    <property type="project" value="UniProtKB-KW"/>
</dbReference>
<dbReference type="PROSITE" id="PS50003">
    <property type="entry name" value="PH_DOMAIN"/>
    <property type="match status" value="1"/>
</dbReference>
<dbReference type="Gene3D" id="1.10.510.10">
    <property type="entry name" value="Transferase(Phosphotransferase) domain 1"/>
    <property type="match status" value="1"/>
</dbReference>
<feature type="region of interest" description="Disordered" evidence="11">
    <location>
        <begin position="444"/>
        <end position="516"/>
    </location>
</feature>
<dbReference type="SUPFAM" id="SSF50729">
    <property type="entry name" value="PH domain-like"/>
    <property type="match status" value="1"/>
</dbReference>
<keyword evidence="3 10" id="KW-0547">Nucleotide-binding</keyword>
<dbReference type="SMART" id="SM00252">
    <property type="entry name" value="SH2"/>
    <property type="match status" value="1"/>
</dbReference>
<dbReference type="PROSITE" id="PS00108">
    <property type="entry name" value="PROTEIN_KINASE_ST"/>
    <property type="match status" value="1"/>
</dbReference>